<evidence type="ECO:0000313" key="3">
    <source>
        <dbReference type="EMBL" id="MBL0683990.1"/>
    </source>
</evidence>
<keyword evidence="1" id="KW-0812">Transmembrane</keyword>
<gene>
    <name evidence="3" type="ORF">JJQ60_10710</name>
</gene>
<sequence>MKKSNLIVIVAISIMAIFFMAFQFSIHRYVRNGAIENIDTSEFVSETRNVKRFKKMSLNHGITVFFIQDGVTDVQVKAPQNLMPYIKTEVKHEKLIIEKTKRTNSNDSIVVFVANNLLDSLKVSSGAYFETIGPVSGNDIKLQFNDDSKGNLALSYKIVKCNVDSDAKVKITGDSKEIDFNH</sequence>
<name>A0A937A2Y2_9FLAO</name>
<keyword evidence="4" id="KW-1185">Reference proteome</keyword>
<feature type="transmembrane region" description="Helical" evidence="1">
    <location>
        <begin position="6"/>
        <end position="26"/>
    </location>
</feature>
<dbReference type="Proteomes" id="UP000651057">
    <property type="component" value="Unassembled WGS sequence"/>
</dbReference>
<dbReference type="EMBL" id="JAERQJ010000003">
    <property type="protein sequence ID" value="MBL0683990.1"/>
    <property type="molecule type" value="Genomic_DNA"/>
</dbReference>
<dbReference type="AlphaFoldDB" id="A0A937A2Y2"/>
<dbReference type="RefSeq" id="WP_201919498.1">
    <property type="nucleotide sequence ID" value="NZ_BAABAX010000005.1"/>
</dbReference>
<evidence type="ECO:0000256" key="1">
    <source>
        <dbReference type="SAM" id="Phobius"/>
    </source>
</evidence>
<comment type="caution">
    <text evidence="3">The sequence shown here is derived from an EMBL/GenBank/DDBJ whole genome shotgun (WGS) entry which is preliminary data.</text>
</comment>
<reference evidence="3" key="1">
    <citation type="submission" date="2021-01" db="EMBL/GenBank/DDBJ databases">
        <authorList>
            <person name="Zhong Y.L."/>
        </authorList>
    </citation>
    <scope>NUCLEOTIDE SEQUENCE</scope>
    <source>
        <strain evidence="3">KCTC 23302</strain>
    </source>
</reference>
<accession>A0A937A2Y2</accession>
<dbReference type="Pfam" id="PF10988">
    <property type="entry name" value="DUF2807"/>
    <property type="match status" value="1"/>
</dbReference>
<organism evidence="3 4">
    <name type="scientific">Aquimarina mytili</name>
    <dbReference type="NCBI Taxonomy" id="874423"/>
    <lineage>
        <taxon>Bacteria</taxon>
        <taxon>Pseudomonadati</taxon>
        <taxon>Bacteroidota</taxon>
        <taxon>Flavobacteriia</taxon>
        <taxon>Flavobacteriales</taxon>
        <taxon>Flavobacteriaceae</taxon>
        <taxon>Aquimarina</taxon>
    </lineage>
</organism>
<feature type="domain" description="Putative auto-transporter adhesin head GIN" evidence="2">
    <location>
        <begin position="53"/>
        <end position="180"/>
    </location>
</feature>
<proteinExistence type="predicted"/>
<keyword evidence="1" id="KW-1133">Transmembrane helix</keyword>
<dbReference type="Gene3D" id="2.160.20.120">
    <property type="match status" value="1"/>
</dbReference>
<keyword evidence="1" id="KW-0472">Membrane</keyword>
<dbReference type="InterPro" id="IPR021255">
    <property type="entry name" value="DUF2807"/>
</dbReference>
<evidence type="ECO:0000259" key="2">
    <source>
        <dbReference type="Pfam" id="PF10988"/>
    </source>
</evidence>
<evidence type="ECO:0000313" key="4">
    <source>
        <dbReference type="Proteomes" id="UP000651057"/>
    </source>
</evidence>
<protein>
    <submittedName>
        <fullName evidence="3">DUF2807 domain-containing protein</fullName>
    </submittedName>
</protein>